<dbReference type="RefSeq" id="WP_062976824.1">
    <property type="nucleotide sequence ID" value="NZ_JAAXOS010000001.1"/>
</dbReference>
<keyword evidence="2" id="KW-1185">Reference proteome</keyword>
<gene>
    <name evidence="1" type="ORF">HGB38_00195</name>
</gene>
<organism evidence="1 2">
    <name type="scientific">Nocardia gamkensis</name>
    <dbReference type="NCBI Taxonomy" id="352869"/>
    <lineage>
        <taxon>Bacteria</taxon>
        <taxon>Bacillati</taxon>
        <taxon>Actinomycetota</taxon>
        <taxon>Actinomycetes</taxon>
        <taxon>Mycobacteriales</taxon>
        <taxon>Nocardiaceae</taxon>
        <taxon>Nocardia</taxon>
    </lineage>
</organism>
<dbReference type="InterPro" id="IPR023213">
    <property type="entry name" value="CAT-like_dom_sf"/>
</dbReference>
<dbReference type="AlphaFoldDB" id="A0A7X6KYY4"/>
<protein>
    <submittedName>
        <fullName evidence="1">Peptide synthetase</fullName>
    </submittedName>
</protein>
<comment type="caution">
    <text evidence="1">The sequence shown here is derived from an EMBL/GenBank/DDBJ whole genome shotgun (WGS) entry which is preliminary data.</text>
</comment>
<evidence type="ECO:0000313" key="2">
    <source>
        <dbReference type="Proteomes" id="UP000540698"/>
    </source>
</evidence>
<dbReference type="EMBL" id="JAAXOS010000001">
    <property type="protein sequence ID" value="NKY24665.1"/>
    <property type="molecule type" value="Genomic_DNA"/>
</dbReference>
<evidence type="ECO:0000313" key="1">
    <source>
        <dbReference type="EMBL" id="NKY24665.1"/>
    </source>
</evidence>
<dbReference type="Proteomes" id="UP000540698">
    <property type="component" value="Unassembled WGS sequence"/>
</dbReference>
<accession>A0A7X6KYY4</accession>
<reference evidence="1 2" key="1">
    <citation type="submission" date="2020-04" db="EMBL/GenBank/DDBJ databases">
        <title>MicrobeNet Type strains.</title>
        <authorList>
            <person name="Nicholson A.C."/>
        </authorList>
    </citation>
    <scope>NUCLEOTIDE SEQUENCE [LARGE SCALE GENOMIC DNA]</scope>
    <source>
        <strain evidence="1 2">DSM 44956</strain>
    </source>
</reference>
<dbReference type="SUPFAM" id="SSF52777">
    <property type="entry name" value="CoA-dependent acyltransferases"/>
    <property type="match status" value="1"/>
</dbReference>
<name>A0A7X6KYY4_9NOCA</name>
<proteinExistence type="predicted"/>
<sequence>MSNAPVFRRKITPTERLYFATRRVTPPFVMHIAVHGDGSLDPAALQRAVDVASAADPGARLVRDGGDWVDSGLAATVRVVPGWSLNYDALEHDAVLDSPIGPTPERTTEVLLLTGDRTTVVFRAFHGVMDGMGLRMWVDDVFRALRGLPPVGAADPVADAELVARVGAPGKPTRVLPTFRAPTGRGRQDPAAPRWLLRHRTIEATGKGIVARVAAVLAEESGARSRFMIPVDLRRHDPELRSTGNLALPLFLDVAPGEDWATISGRMRTGLRERSELNQLDNGKLSKFPAPVIRGVLRGSNWLGARLNRNMVSATISHMGSVDLDEMAVPGWTPTTMRLLPQHSGAMPLLFAMVESRGKLELTVSCRNGAGIEPRLDALLDKIAARLEAESAPHDAAVR</sequence>
<dbReference type="Gene3D" id="3.30.559.10">
    <property type="entry name" value="Chloramphenicol acetyltransferase-like domain"/>
    <property type="match status" value="1"/>
</dbReference>